<keyword evidence="4" id="KW-1185">Reference proteome</keyword>
<dbReference type="Gene3D" id="6.10.280.130">
    <property type="match status" value="1"/>
</dbReference>
<dbReference type="EMBL" id="RJJU01000012">
    <property type="protein sequence ID" value="RUM10633.1"/>
    <property type="molecule type" value="Genomic_DNA"/>
</dbReference>
<dbReference type="RefSeq" id="WP_164737569.1">
    <property type="nucleotide sequence ID" value="NZ_ML133655.1"/>
</dbReference>
<evidence type="ECO:0000256" key="1">
    <source>
        <dbReference type="SAM" id="MobiDB-lite"/>
    </source>
</evidence>
<dbReference type="InterPro" id="IPR038414">
    <property type="entry name" value="CcoP_N_sf"/>
</dbReference>
<proteinExistence type="predicted"/>
<organism evidence="3 4">
    <name type="scientific">Rhizobium fabae</name>
    <dbReference type="NCBI Taxonomy" id="573179"/>
    <lineage>
        <taxon>Bacteria</taxon>
        <taxon>Pseudomonadati</taxon>
        <taxon>Pseudomonadota</taxon>
        <taxon>Alphaproteobacteria</taxon>
        <taxon>Hyphomicrobiales</taxon>
        <taxon>Rhizobiaceae</taxon>
        <taxon>Rhizobium/Agrobacterium group</taxon>
        <taxon>Rhizobium</taxon>
    </lineage>
</organism>
<comment type="caution">
    <text evidence="3">The sequence shown here is derived from an EMBL/GenBank/DDBJ whole genome shotgun (WGS) entry which is preliminary data.</text>
</comment>
<gene>
    <name evidence="3" type="ORF">EFB14_23190</name>
</gene>
<accession>A0ABY0B538</accession>
<dbReference type="Proteomes" id="UP000272004">
    <property type="component" value="Unassembled WGS sequence"/>
</dbReference>
<feature type="domain" description="Cbb3-type cytochrome c oxidase subunit CcoP N-terminal" evidence="2">
    <location>
        <begin position="11"/>
        <end position="28"/>
    </location>
</feature>
<evidence type="ECO:0000313" key="3">
    <source>
        <dbReference type="EMBL" id="RUM10633.1"/>
    </source>
</evidence>
<feature type="non-terminal residue" evidence="3">
    <location>
        <position position="28"/>
    </location>
</feature>
<sequence>MSEKHIDEFSGVETTGHEWDGIRELNNP</sequence>
<feature type="region of interest" description="Disordered" evidence="1">
    <location>
        <begin position="1"/>
        <end position="28"/>
    </location>
</feature>
<dbReference type="Pfam" id="PF14715">
    <property type="entry name" value="FixP_N"/>
    <property type="match status" value="1"/>
</dbReference>
<protein>
    <recommendedName>
        <fullName evidence="2">Cbb3-type cytochrome c oxidase subunit CcoP N-terminal domain-containing protein</fullName>
    </recommendedName>
</protein>
<feature type="compositionally biased region" description="Basic and acidic residues" evidence="1">
    <location>
        <begin position="15"/>
        <end position="28"/>
    </location>
</feature>
<evidence type="ECO:0000313" key="4">
    <source>
        <dbReference type="Proteomes" id="UP000272004"/>
    </source>
</evidence>
<evidence type="ECO:0000259" key="2">
    <source>
        <dbReference type="Pfam" id="PF14715"/>
    </source>
</evidence>
<dbReference type="InterPro" id="IPR032858">
    <property type="entry name" value="CcoP_N"/>
</dbReference>
<name>A0ABY0B538_9HYPH</name>
<reference evidence="3 4" key="1">
    <citation type="submission" date="2018-11" db="EMBL/GenBank/DDBJ databases">
        <authorList>
            <person name="Huo Y."/>
        </authorList>
    </citation>
    <scope>NUCLEOTIDE SEQUENCE [LARGE SCALE GENOMIC DNA]</scope>
    <source>
        <strain evidence="3 4">CCBAU 33202</strain>
    </source>
</reference>